<accession>A0ABU5SZB0</accession>
<dbReference type="InterPro" id="IPR041049">
    <property type="entry name" value="DUF5615"/>
</dbReference>
<gene>
    <name evidence="2" type="ORF">VB739_14970</name>
</gene>
<dbReference type="Pfam" id="PF18480">
    <property type="entry name" value="DUF5615"/>
    <property type="match status" value="1"/>
</dbReference>
<name>A0ABU5SZB0_9CYAN</name>
<dbReference type="RefSeq" id="WP_323357818.1">
    <property type="nucleotide sequence ID" value="NZ_JAYGHY010000073.1"/>
</dbReference>
<dbReference type="EMBL" id="JAYGHY010000073">
    <property type="protein sequence ID" value="MEA5443858.1"/>
    <property type="molecule type" value="Genomic_DNA"/>
</dbReference>
<evidence type="ECO:0000259" key="1">
    <source>
        <dbReference type="Pfam" id="PF18480"/>
    </source>
</evidence>
<evidence type="ECO:0000313" key="2">
    <source>
        <dbReference type="EMBL" id="MEA5443858.1"/>
    </source>
</evidence>
<comment type="caution">
    <text evidence="2">The sequence shown here is derived from an EMBL/GenBank/DDBJ whole genome shotgun (WGS) entry which is preliminary data.</text>
</comment>
<protein>
    <submittedName>
        <fullName evidence="2">DUF5615 family PIN-like protein</fullName>
    </submittedName>
</protein>
<evidence type="ECO:0000313" key="3">
    <source>
        <dbReference type="Proteomes" id="UP001302329"/>
    </source>
</evidence>
<feature type="domain" description="DUF5615" evidence="1">
    <location>
        <begin position="5"/>
        <end position="109"/>
    </location>
</feature>
<keyword evidence="3" id="KW-1185">Reference proteome</keyword>
<reference evidence="2 3" key="1">
    <citation type="submission" date="2023-12" db="EMBL/GenBank/DDBJ databases">
        <title>Baltic Sea Cyanobacteria.</title>
        <authorList>
            <person name="Delbaje E."/>
            <person name="Fewer D.P."/>
            <person name="Shishido T.K."/>
        </authorList>
    </citation>
    <scope>NUCLEOTIDE SEQUENCE [LARGE SCALE GENOMIC DNA]</scope>
    <source>
        <strain evidence="2 3">UHCC 0281</strain>
    </source>
</reference>
<sequence length="115" mass="12240">MSIHLLLDENLSERLLPLLSGGFPGSRHVRLLGLGGADDLAIWDRARLDGDLLVTKDEDFLRISMSRGFPPKVICLAIGNASNAATAGLLLDHIDAIEAFSSHPEAGFLVLSPGP</sequence>
<organism evidence="2 3">
    <name type="scientific">Cyanobium gracile UHCC 0281</name>
    <dbReference type="NCBI Taxonomy" id="3110309"/>
    <lineage>
        <taxon>Bacteria</taxon>
        <taxon>Bacillati</taxon>
        <taxon>Cyanobacteriota</taxon>
        <taxon>Cyanophyceae</taxon>
        <taxon>Synechococcales</taxon>
        <taxon>Prochlorococcaceae</taxon>
        <taxon>Cyanobium</taxon>
    </lineage>
</organism>
<dbReference type="Proteomes" id="UP001302329">
    <property type="component" value="Unassembled WGS sequence"/>
</dbReference>
<proteinExistence type="predicted"/>